<organism evidence="2">
    <name type="scientific">Oryza meridionalis</name>
    <dbReference type="NCBI Taxonomy" id="40149"/>
    <lineage>
        <taxon>Eukaryota</taxon>
        <taxon>Viridiplantae</taxon>
        <taxon>Streptophyta</taxon>
        <taxon>Embryophyta</taxon>
        <taxon>Tracheophyta</taxon>
        <taxon>Spermatophyta</taxon>
        <taxon>Magnoliopsida</taxon>
        <taxon>Liliopsida</taxon>
        <taxon>Poales</taxon>
        <taxon>Poaceae</taxon>
        <taxon>BOP clade</taxon>
        <taxon>Oryzoideae</taxon>
        <taxon>Oryzeae</taxon>
        <taxon>Oryzinae</taxon>
        <taxon>Oryza</taxon>
    </lineage>
</organism>
<dbReference type="Gramene" id="OMERI04G17740.1">
    <property type="protein sequence ID" value="OMERI04G17740.1"/>
    <property type="gene ID" value="OMERI04G17740"/>
</dbReference>
<evidence type="ECO:0000313" key="2">
    <source>
        <dbReference type="EnsemblPlants" id="OMERI04G17740.1"/>
    </source>
</evidence>
<dbReference type="Proteomes" id="UP000008021">
    <property type="component" value="Chromosome 4"/>
</dbReference>
<keyword evidence="3" id="KW-1185">Reference proteome</keyword>
<reference evidence="2" key="2">
    <citation type="submission" date="2018-05" db="EMBL/GenBank/DDBJ databases">
        <title>OmerRS3 (Oryza meridionalis Reference Sequence Version 3).</title>
        <authorList>
            <person name="Zhang J."/>
            <person name="Kudrna D."/>
            <person name="Lee S."/>
            <person name="Talag J."/>
            <person name="Welchert J."/>
            <person name="Wing R.A."/>
        </authorList>
    </citation>
    <scope>NUCLEOTIDE SEQUENCE [LARGE SCALE GENOMIC DNA]</scope>
    <source>
        <strain evidence="2">cv. OR44</strain>
    </source>
</reference>
<evidence type="ECO:0000256" key="1">
    <source>
        <dbReference type="SAM" id="MobiDB-lite"/>
    </source>
</evidence>
<evidence type="ECO:0000313" key="3">
    <source>
        <dbReference type="Proteomes" id="UP000008021"/>
    </source>
</evidence>
<reference evidence="2" key="1">
    <citation type="submission" date="2015-04" db="UniProtKB">
        <authorList>
            <consortium name="EnsemblPlants"/>
        </authorList>
    </citation>
    <scope>IDENTIFICATION</scope>
</reference>
<protein>
    <submittedName>
        <fullName evidence="2">Uncharacterized protein</fullName>
    </submittedName>
</protein>
<dbReference type="AlphaFoldDB" id="A0A0E0DGY0"/>
<sequence length="68" mass="7242">MYGDSNYFQTMRILPGGPIGDADGDQEPALTAPSHLFSASPPLEQVANKLAGCKDRNGGSHFLPPRTQ</sequence>
<dbReference type="EnsemblPlants" id="OMERI04G17740.1">
    <property type="protein sequence ID" value="OMERI04G17740.1"/>
    <property type="gene ID" value="OMERI04G17740"/>
</dbReference>
<accession>A0A0E0DGY0</accession>
<feature type="region of interest" description="Disordered" evidence="1">
    <location>
        <begin position="15"/>
        <end position="36"/>
    </location>
</feature>
<proteinExistence type="predicted"/>
<name>A0A0E0DGY0_9ORYZ</name>
<dbReference type="HOGENOM" id="CLU_2798285_0_0_1"/>